<keyword evidence="8" id="KW-0492">Microsome</keyword>
<comment type="similarity">
    <text evidence="4 14">Belongs to the cytochrome P450 family.</text>
</comment>
<keyword evidence="11 14" id="KW-0503">Monooxygenase</keyword>
<dbReference type="InterPro" id="IPR017972">
    <property type="entry name" value="Cyt_P450_CS"/>
</dbReference>
<keyword evidence="5 13" id="KW-0349">Heme</keyword>
<gene>
    <name evidence="15" type="ORF">OFUS_LOCUS16528</name>
</gene>
<dbReference type="AlphaFoldDB" id="A0A8J1U287"/>
<evidence type="ECO:0000256" key="2">
    <source>
        <dbReference type="ARBA" id="ARBA00004174"/>
    </source>
</evidence>
<dbReference type="InterPro" id="IPR001128">
    <property type="entry name" value="Cyt_P450"/>
</dbReference>
<evidence type="ECO:0000256" key="9">
    <source>
        <dbReference type="ARBA" id="ARBA00023002"/>
    </source>
</evidence>
<dbReference type="Proteomes" id="UP000749559">
    <property type="component" value="Unassembled WGS sequence"/>
</dbReference>
<evidence type="ECO:0000313" key="15">
    <source>
        <dbReference type="EMBL" id="CAH1791450.1"/>
    </source>
</evidence>
<evidence type="ECO:0000313" key="16">
    <source>
        <dbReference type="Proteomes" id="UP000749559"/>
    </source>
</evidence>
<name>A0A8J1U287_OWEFU</name>
<dbReference type="GO" id="GO:0006082">
    <property type="term" value="P:organic acid metabolic process"/>
    <property type="evidence" value="ECO:0007669"/>
    <property type="project" value="TreeGrafter"/>
</dbReference>
<dbReference type="EMBL" id="CAIIXF020000008">
    <property type="protein sequence ID" value="CAH1791450.1"/>
    <property type="molecule type" value="Genomic_DNA"/>
</dbReference>
<evidence type="ECO:0000256" key="12">
    <source>
        <dbReference type="ARBA" id="ARBA00023136"/>
    </source>
</evidence>
<dbReference type="SUPFAM" id="SSF48264">
    <property type="entry name" value="Cytochrome P450"/>
    <property type="match status" value="1"/>
</dbReference>
<keyword evidence="12" id="KW-0472">Membrane</keyword>
<dbReference type="GO" id="GO:0020037">
    <property type="term" value="F:heme binding"/>
    <property type="evidence" value="ECO:0007669"/>
    <property type="project" value="InterPro"/>
</dbReference>
<dbReference type="PRINTS" id="PR00385">
    <property type="entry name" value="P450"/>
</dbReference>
<dbReference type="OrthoDB" id="6141508at2759"/>
<dbReference type="PANTHER" id="PTHR24300">
    <property type="entry name" value="CYTOCHROME P450 508A4-RELATED"/>
    <property type="match status" value="1"/>
</dbReference>
<dbReference type="InterPro" id="IPR036396">
    <property type="entry name" value="Cyt_P450_sf"/>
</dbReference>
<dbReference type="FunFam" id="1.10.630.10:FF:000238">
    <property type="entry name" value="Cytochrome P450 2A6"/>
    <property type="match status" value="1"/>
</dbReference>
<evidence type="ECO:0000256" key="8">
    <source>
        <dbReference type="ARBA" id="ARBA00022848"/>
    </source>
</evidence>
<comment type="caution">
    <text evidence="15">The sequence shown here is derived from an EMBL/GenBank/DDBJ whole genome shotgun (WGS) entry which is preliminary data.</text>
</comment>
<dbReference type="Pfam" id="PF00067">
    <property type="entry name" value="p450"/>
    <property type="match status" value="1"/>
</dbReference>
<dbReference type="PROSITE" id="PS00086">
    <property type="entry name" value="CYTOCHROME_P450"/>
    <property type="match status" value="1"/>
</dbReference>
<reference evidence="15" key="1">
    <citation type="submission" date="2022-03" db="EMBL/GenBank/DDBJ databases">
        <authorList>
            <person name="Martin C."/>
        </authorList>
    </citation>
    <scope>NUCLEOTIDE SEQUENCE</scope>
</reference>
<feature type="non-terminal residue" evidence="15">
    <location>
        <position position="1"/>
    </location>
</feature>
<evidence type="ECO:0000256" key="5">
    <source>
        <dbReference type="ARBA" id="ARBA00022617"/>
    </source>
</evidence>
<keyword evidence="7" id="KW-0256">Endoplasmic reticulum</keyword>
<dbReference type="GO" id="GO:0005789">
    <property type="term" value="C:endoplasmic reticulum membrane"/>
    <property type="evidence" value="ECO:0007669"/>
    <property type="project" value="UniProtKB-SubCell"/>
</dbReference>
<dbReference type="PANTHER" id="PTHR24300:SF403">
    <property type="entry name" value="CYTOCHROME P450 306A1"/>
    <property type="match status" value="1"/>
</dbReference>
<proteinExistence type="inferred from homology"/>
<dbReference type="InterPro" id="IPR050182">
    <property type="entry name" value="Cytochrome_P450_fam2"/>
</dbReference>
<evidence type="ECO:0000256" key="13">
    <source>
        <dbReference type="PIRSR" id="PIRSR602401-1"/>
    </source>
</evidence>
<sequence length="254" mass="29489">EIKAIILQPEYEKHLKTYDPDNIRDFIDAFIHEQKLRENNTDEHWFNAQQLLWNIEDLFNTGTETTSTILRWAFLCMIHHPEIQKKVRAEILDVIGAERLPSMHDKKRLSYTEATINEIQRMCLIGPLGGPIHMTLRTTHFKNYVLPANTGVLPNIYAIHHDSEYWDEPFKFKPERFIDQDGNFQKDEHVIPFSVGKRACIGESLARMELFLIFVAILQKFSIEVPQGSPLPPMEGNRGLSVAPKNYEACFVKI</sequence>
<evidence type="ECO:0000256" key="14">
    <source>
        <dbReference type="RuleBase" id="RU000461"/>
    </source>
</evidence>
<evidence type="ECO:0000256" key="6">
    <source>
        <dbReference type="ARBA" id="ARBA00022723"/>
    </source>
</evidence>
<dbReference type="InterPro" id="IPR002401">
    <property type="entry name" value="Cyt_P450_E_grp-I"/>
</dbReference>
<dbReference type="GO" id="GO:0006805">
    <property type="term" value="P:xenobiotic metabolic process"/>
    <property type="evidence" value="ECO:0007669"/>
    <property type="project" value="TreeGrafter"/>
</dbReference>
<keyword evidence="6 13" id="KW-0479">Metal-binding</keyword>
<keyword evidence="10 13" id="KW-0408">Iron</keyword>
<organism evidence="15 16">
    <name type="scientific">Owenia fusiformis</name>
    <name type="common">Polychaete worm</name>
    <dbReference type="NCBI Taxonomy" id="6347"/>
    <lineage>
        <taxon>Eukaryota</taxon>
        <taxon>Metazoa</taxon>
        <taxon>Spiralia</taxon>
        <taxon>Lophotrochozoa</taxon>
        <taxon>Annelida</taxon>
        <taxon>Polychaeta</taxon>
        <taxon>Sedentaria</taxon>
        <taxon>Canalipalpata</taxon>
        <taxon>Sabellida</taxon>
        <taxon>Oweniida</taxon>
        <taxon>Oweniidae</taxon>
        <taxon>Owenia</taxon>
    </lineage>
</organism>
<protein>
    <submittedName>
        <fullName evidence="15">Uncharacterized protein</fullName>
    </submittedName>
</protein>
<evidence type="ECO:0000256" key="3">
    <source>
        <dbReference type="ARBA" id="ARBA00004406"/>
    </source>
</evidence>
<evidence type="ECO:0000256" key="7">
    <source>
        <dbReference type="ARBA" id="ARBA00022824"/>
    </source>
</evidence>
<keyword evidence="16" id="KW-1185">Reference proteome</keyword>
<evidence type="ECO:0000256" key="1">
    <source>
        <dbReference type="ARBA" id="ARBA00001971"/>
    </source>
</evidence>
<accession>A0A8J1U287</accession>
<dbReference type="PRINTS" id="PR00463">
    <property type="entry name" value="EP450I"/>
</dbReference>
<feature type="binding site" description="axial binding residue" evidence="13">
    <location>
        <position position="200"/>
    </location>
    <ligand>
        <name>heme</name>
        <dbReference type="ChEBI" id="CHEBI:30413"/>
    </ligand>
    <ligandPart>
        <name>Fe</name>
        <dbReference type="ChEBI" id="CHEBI:18248"/>
    </ligandPart>
</feature>
<dbReference type="GO" id="GO:0016712">
    <property type="term" value="F:oxidoreductase activity, acting on paired donors, with incorporation or reduction of molecular oxygen, reduced flavin or flavoprotein as one donor, and incorporation of one atom of oxygen"/>
    <property type="evidence" value="ECO:0007669"/>
    <property type="project" value="TreeGrafter"/>
</dbReference>
<keyword evidence="9 14" id="KW-0560">Oxidoreductase</keyword>
<comment type="subcellular location">
    <subcellularLocation>
        <location evidence="3">Endoplasmic reticulum membrane</location>
        <topology evidence="3">Peripheral membrane protein</topology>
    </subcellularLocation>
    <subcellularLocation>
        <location evidence="2">Microsome membrane</location>
        <topology evidence="2">Peripheral membrane protein</topology>
    </subcellularLocation>
</comment>
<evidence type="ECO:0000256" key="10">
    <source>
        <dbReference type="ARBA" id="ARBA00023004"/>
    </source>
</evidence>
<evidence type="ECO:0000256" key="4">
    <source>
        <dbReference type="ARBA" id="ARBA00010617"/>
    </source>
</evidence>
<dbReference type="Gene3D" id="1.10.630.10">
    <property type="entry name" value="Cytochrome P450"/>
    <property type="match status" value="1"/>
</dbReference>
<dbReference type="GO" id="GO:0005506">
    <property type="term" value="F:iron ion binding"/>
    <property type="evidence" value="ECO:0007669"/>
    <property type="project" value="InterPro"/>
</dbReference>
<evidence type="ECO:0000256" key="11">
    <source>
        <dbReference type="ARBA" id="ARBA00023033"/>
    </source>
</evidence>
<comment type="cofactor">
    <cofactor evidence="1 13">
        <name>heme</name>
        <dbReference type="ChEBI" id="CHEBI:30413"/>
    </cofactor>
</comment>
<dbReference type="GO" id="GO:0008395">
    <property type="term" value="F:steroid hydroxylase activity"/>
    <property type="evidence" value="ECO:0007669"/>
    <property type="project" value="TreeGrafter"/>
</dbReference>